<keyword evidence="4 6" id="KW-1133">Transmembrane helix</keyword>
<dbReference type="GO" id="GO:0006556">
    <property type="term" value="P:S-adenosylmethionine biosynthetic process"/>
    <property type="evidence" value="ECO:0007669"/>
    <property type="project" value="EnsemblFungi"/>
</dbReference>
<evidence type="ECO:0000256" key="1">
    <source>
        <dbReference type="ARBA" id="ARBA00004141"/>
    </source>
</evidence>
<dbReference type="FunCoup" id="A3LSB0">
    <property type="interactions" value="130"/>
</dbReference>
<dbReference type="KEGG" id="pic:PICST_30992"/>
<dbReference type="Proteomes" id="UP000002258">
    <property type="component" value="Chromosome 3"/>
</dbReference>
<evidence type="ECO:0000256" key="6">
    <source>
        <dbReference type="SAM" id="Phobius"/>
    </source>
</evidence>
<reference evidence="7 8" key="1">
    <citation type="journal article" date="2007" name="Nat. Biotechnol.">
        <title>Genome sequence of the lignocellulose-bioconverting and xylose-fermenting yeast Pichia stipitis.</title>
        <authorList>
            <person name="Jeffries T.W."/>
            <person name="Grigoriev I.V."/>
            <person name="Grimwood J."/>
            <person name="Laplaza J.M."/>
            <person name="Aerts A."/>
            <person name="Salamov A."/>
            <person name="Schmutz J."/>
            <person name="Lindquist E."/>
            <person name="Dehal P."/>
            <person name="Shapiro H."/>
            <person name="Jin Y.S."/>
            <person name="Passoth V."/>
            <person name="Richardson P.M."/>
        </authorList>
    </citation>
    <scope>NUCLEOTIDE SEQUENCE [LARGE SCALE GENOMIC DNA]</scope>
    <source>
        <strain evidence="8">ATCC 58785 / CBS 6054 / NBRC 10063 / NRRL Y-11545</strain>
    </source>
</reference>
<feature type="transmembrane region" description="Helical" evidence="6">
    <location>
        <begin position="549"/>
        <end position="572"/>
    </location>
</feature>
<dbReference type="GO" id="GO:0042910">
    <property type="term" value="F:xenobiotic transmembrane transporter activity"/>
    <property type="evidence" value="ECO:0007669"/>
    <property type="project" value="InterPro"/>
</dbReference>
<feature type="transmembrane region" description="Helical" evidence="6">
    <location>
        <begin position="382"/>
        <end position="402"/>
    </location>
</feature>
<feature type="transmembrane region" description="Helical" evidence="6">
    <location>
        <begin position="414"/>
        <end position="434"/>
    </location>
</feature>
<protein>
    <submittedName>
        <fullName evidence="7">Ethionine resistance protein</fullName>
    </submittedName>
</protein>
<dbReference type="EMBL" id="CP000497">
    <property type="protein sequence ID" value="ABN65538.2"/>
    <property type="molecule type" value="Genomic_DNA"/>
</dbReference>
<dbReference type="InParanoid" id="A3LSB0"/>
<feature type="transmembrane region" description="Helical" evidence="6">
    <location>
        <begin position="253"/>
        <end position="271"/>
    </location>
</feature>
<evidence type="ECO:0000256" key="2">
    <source>
        <dbReference type="ARBA" id="ARBA00010199"/>
    </source>
</evidence>
<dbReference type="GO" id="GO:0016020">
    <property type="term" value="C:membrane"/>
    <property type="evidence" value="ECO:0007669"/>
    <property type="project" value="UniProtKB-SubCell"/>
</dbReference>
<dbReference type="eggNOG" id="KOG1347">
    <property type="taxonomic scope" value="Eukaryota"/>
</dbReference>
<dbReference type="InterPro" id="IPR045069">
    <property type="entry name" value="MATE_euk"/>
</dbReference>
<dbReference type="GO" id="GO:1990961">
    <property type="term" value="P:xenobiotic detoxification by transmembrane export across the plasma membrane"/>
    <property type="evidence" value="ECO:0007669"/>
    <property type="project" value="InterPro"/>
</dbReference>
<evidence type="ECO:0000313" key="8">
    <source>
        <dbReference type="Proteomes" id="UP000002258"/>
    </source>
</evidence>
<keyword evidence="8" id="KW-1185">Reference proteome</keyword>
<keyword evidence="3 6" id="KW-0812">Transmembrane</keyword>
<dbReference type="GeneID" id="4837911"/>
<feature type="transmembrane region" description="Helical" evidence="6">
    <location>
        <begin position="283"/>
        <end position="305"/>
    </location>
</feature>
<dbReference type="PANTHER" id="PTHR11206">
    <property type="entry name" value="MULTIDRUG RESISTANCE PROTEIN"/>
    <property type="match status" value="1"/>
</dbReference>
<proteinExistence type="inferred from homology"/>
<dbReference type="STRING" id="322104.A3LSB0"/>
<gene>
    <name evidence="7" type="primary">ERC1</name>
    <name evidence="7" type="ORF">PICST_30992</name>
</gene>
<feature type="transmembrane region" description="Helical" evidence="6">
    <location>
        <begin position="518"/>
        <end position="537"/>
    </location>
</feature>
<evidence type="ECO:0000313" key="7">
    <source>
        <dbReference type="EMBL" id="ABN65538.2"/>
    </source>
</evidence>
<dbReference type="HOGENOM" id="CLU_012893_1_2_1"/>
<dbReference type="OMA" id="WFFVWKL"/>
<feature type="transmembrane region" description="Helical" evidence="6">
    <location>
        <begin position="312"/>
        <end position="337"/>
    </location>
</feature>
<dbReference type="CDD" id="cd13132">
    <property type="entry name" value="MATE_eukaryotic"/>
    <property type="match status" value="1"/>
</dbReference>
<feature type="transmembrane region" description="Helical" evidence="6">
    <location>
        <begin position="446"/>
        <end position="465"/>
    </location>
</feature>
<dbReference type="OrthoDB" id="2126698at2759"/>
<feature type="transmembrane region" description="Helical" evidence="6">
    <location>
        <begin position="219"/>
        <end position="241"/>
    </location>
</feature>
<evidence type="ECO:0000256" key="3">
    <source>
        <dbReference type="ARBA" id="ARBA00022692"/>
    </source>
</evidence>
<evidence type="ECO:0000256" key="4">
    <source>
        <dbReference type="ARBA" id="ARBA00022989"/>
    </source>
</evidence>
<organism evidence="7 8">
    <name type="scientific">Scheffersomyces stipitis (strain ATCC 58785 / CBS 6054 / NBRC 10063 / NRRL Y-11545)</name>
    <name type="common">Yeast</name>
    <name type="synonym">Pichia stipitis</name>
    <dbReference type="NCBI Taxonomy" id="322104"/>
    <lineage>
        <taxon>Eukaryota</taxon>
        <taxon>Fungi</taxon>
        <taxon>Dikarya</taxon>
        <taxon>Ascomycota</taxon>
        <taxon>Saccharomycotina</taxon>
        <taxon>Pichiomycetes</taxon>
        <taxon>Debaryomycetaceae</taxon>
        <taxon>Scheffersomyces</taxon>
    </lineage>
</organism>
<comment type="subcellular location">
    <subcellularLocation>
        <location evidence="1">Membrane</location>
        <topology evidence="1">Multi-pass membrane protein</topology>
    </subcellularLocation>
</comment>
<dbReference type="GO" id="GO:0015297">
    <property type="term" value="F:antiporter activity"/>
    <property type="evidence" value="ECO:0007669"/>
    <property type="project" value="InterPro"/>
</dbReference>
<dbReference type="NCBIfam" id="TIGR00797">
    <property type="entry name" value="matE"/>
    <property type="match status" value="1"/>
</dbReference>
<evidence type="ECO:0000256" key="5">
    <source>
        <dbReference type="ARBA" id="ARBA00023136"/>
    </source>
</evidence>
<accession>A3LSB0</accession>
<sequence>MSSYTNDNKSHQFTHSNTQRRASIVYGSVGKGGLYVPSDFISARLEDNETFEIHEADDLLPSNIADEIQPLLIPGNKNRFRRKSQIAEELVEEERELLKDNNIVVNGDEEEVIDAFEDAIVNKKIEATTSLIELKALVKSSIPLVLTFLLQNSLSTVSVFSVGHLGATELAAVSMGSMTANITGYATIQGIATALDTLCPQAFGAKRYSLVGSYLQKCVALILVVMLPVLVAWIFFGHRLICLIVPDKDTAKLAAVYLKYIAPGIPAYIAFECGKRFLQAQGIYHISTYVLLVAAPSNLFMNILLVQRFGYLGAPIAVSINYWLMAIGLIGSTIFLVKPESTPTGLHPLICWGGLNVSEAFSHWGKLAQLAIPGLVMLEAEFLAFEILTLLASYLGTVPLAAQSIGTTMASLTYQVPFAIGIAASTRIANFLGAGLGPAAQKSTQVALSFGLIISFLNFLALYCFQRPIAKAFTDDEDVIKMVGQIMWLIALMQISDAVNANSAGCLRGQGQTKIGGIVNLLSYYVVGLPLSIYLTFYSPWKGHLDGLWIGSCVALTIIGGVQSYYSLFADFDKLCEDARKRTSVEVHV</sequence>
<name>A3LSB0_PICST</name>
<dbReference type="InterPro" id="IPR002528">
    <property type="entry name" value="MATE_fam"/>
</dbReference>
<dbReference type="Pfam" id="PF01554">
    <property type="entry name" value="MatE"/>
    <property type="match status" value="2"/>
</dbReference>
<comment type="similarity">
    <text evidence="2">Belongs to the multi antimicrobial extrusion (MATE) (TC 2.A.66.1) family.</text>
</comment>
<dbReference type="RefSeq" id="XP_001383567.2">
    <property type="nucleotide sequence ID" value="XM_001383530.1"/>
</dbReference>
<keyword evidence="5 6" id="KW-0472">Membrane</keyword>
<dbReference type="AlphaFoldDB" id="A3LSB0"/>